<organism evidence="10 11">
    <name type="scientific">Burkholderia mayonis</name>
    <dbReference type="NCBI Taxonomy" id="1385591"/>
    <lineage>
        <taxon>Bacteria</taxon>
        <taxon>Pseudomonadati</taxon>
        <taxon>Pseudomonadota</taxon>
        <taxon>Betaproteobacteria</taxon>
        <taxon>Burkholderiales</taxon>
        <taxon>Burkholderiaceae</taxon>
        <taxon>Burkholderia</taxon>
        <taxon>pseudomallei group</taxon>
    </lineage>
</organism>
<dbReference type="InterPro" id="IPR020806">
    <property type="entry name" value="PKS_PP-bd"/>
</dbReference>
<dbReference type="PROSITE" id="PS50075">
    <property type="entry name" value="CARRIER"/>
    <property type="match status" value="6"/>
</dbReference>
<dbReference type="FunFam" id="3.40.50.12780:FF:000013">
    <property type="entry name" value="Long-chain-fatty-acid--AMP ligase FadD32"/>
    <property type="match status" value="1"/>
</dbReference>
<comment type="similarity">
    <text evidence="2">Belongs to the ATP-dependent AMP-binding enzyme family.</text>
</comment>
<dbReference type="GO" id="GO:0006631">
    <property type="term" value="P:fatty acid metabolic process"/>
    <property type="evidence" value="ECO:0007669"/>
    <property type="project" value="UniProtKB-KW"/>
</dbReference>
<reference evidence="10 11" key="1">
    <citation type="submission" date="2015-12" db="EMBL/GenBank/DDBJ databases">
        <title>Diversity of Burkholderia near neighbor genomes.</title>
        <authorList>
            <person name="Sahl J."/>
            <person name="Wagner D."/>
            <person name="Keim P."/>
        </authorList>
    </citation>
    <scope>NUCLEOTIDE SEQUENCE [LARGE SCALE GENOMIC DNA]</scope>
    <source>
        <strain evidence="10 11">BDU8</strain>
    </source>
</reference>
<name>A0A1B4FU05_9BURK</name>
<dbReference type="InterPro" id="IPR001242">
    <property type="entry name" value="Condensation_dom"/>
</dbReference>
<evidence type="ECO:0000313" key="11">
    <source>
        <dbReference type="Proteomes" id="UP000067711"/>
    </source>
</evidence>
<dbReference type="Gene3D" id="3.30.559.10">
    <property type="entry name" value="Chloramphenicol acetyltransferase-like domain"/>
    <property type="match status" value="5"/>
</dbReference>
<evidence type="ECO:0000256" key="7">
    <source>
        <dbReference type="ARBA" id="ARBA00023098"/>
    </source>
</evidence>
<dbReference type="InterPro" id="IPR042099">
    <property type="entry name" value="ANL_N_sf"/>
</dbReference>
<dbReference type="GO" id="GO:0031177">
    <property type="term" value="F:phosphopantetheine binding"/>
    <property type="evidence" value="ECO:0007669"/>
    <property type="project" value="InterPro"/>
</dbReference>
<feature type="domain" description="Carrier" evidence="9">
    <location>
        <begin position="6225"/>
        <end position="6300"/>
    </location>
</feature>
<dbReference type="GO" id="GO:0008610">
    <property type="term" value="P:lipid biosynthetic process"/>
    <property type="evidence" value="ECO:0007669"/>
    <property type="project" value="InterPro"/>
</dbReference>
<dbReference type="Pfam" id="PF00668">
    <property type="entry name" value="Condensation"/>
    <property type="match status" value="5"/>
</dbReference>
<dbReference type="Gene3D" id="1.10.1200.10">
    <property type="entry name" value="ACP-like"/>
    <property type="match status" value="6"/>
</dbReference>
<dbReference type="EMBL" id="CP013388">
    <property type="protein sequence ID" value="AOJ07153.1"/>
    <property type="molecule type" value="Genomic_DNA"/>
</dbReference>
<dbReference type="InterPro" id="IPR009081">
    <property type="entry name" value="PP-bd_ACP"/>
</dbReference>
<dbReference type="Pfam" id="PF23024">
    <property type="entry name" value="AMP-dom_DIP2-like"/>
    <property type="match status" value="1"/>
</dbReference>
<dbReference type="GO" id="GO:0046872">
    <property type="term" value="F:metal ion binding"/>
    <property type="evidence" value="ECO:0007669"/>
    <property type="project" value="UniProtKB-KW"/>
</dbReference>
<evidence type="ECO:0000256" key="6">
    <source>
        <dbReference type="ARBA" id="ARBA00022832"/>
    </source>
</evidence>
<dbReference type="PROSITE" id="PS00012">
    <property type="entry name" value="PHOSPHOPANTETHEINE"/>
    <property type="match status" value="2"/>
</dbReference>
<feature type="region of interest" description="Disordered" evidence="8">
    <location>
        <begin position="1587"/>
        <end position="1607"/>
    </location>
</feature>
<evidence type="ECO:0000256" key="1">
    <source>
        <dbReference type="ARBA" id="ARBA00001957"/>
    </source>
</evidence>
<dbReference type="InterPro" id="IPR045851">
    <property type="entry name" value="AMP-bd_C_sf"/>
</dbReference>
<dbReference type="CDD" id="cd05930">
    <property type="entry name" value="A_NRPS"/>
    <property type="match status" value="3"/>
</dbReference>
<feature type="domain" description="Carrier" evidence="9">
    <location>
        <begin position="2825"/>
        <end position="2900"/>
    </location>
</feature>
<dbReference type="Gene3D" id="2.30.38.10">
    <property type="entry name" value="Luciferase, Domain 3"/>
    <property type="match status" value="2"/>
</dbReference>
<evidence type="ECO:0000256" key="4">
    <source>
        <dbReference type="ARBA" id="ARBA00022553"/>
    </source>
</evidence>
<dbReference type="InterPro" id="IPR006162">
    <property type="entry name" value="Ppantetheine_attach_site"/>
</dbReference>
<dbReference type="SUPFAM" id="SSF56801">
    <property type="entry name" value="Acetyl-CoA synthetase-like"/>
    <property type="match status" value="6"/>
</dbReference>
<dbReference type="InterPro" id="IPR036736">
    <property type="entry name" value="ACP-like_sf"/>
</dbReference>
<dbReference type="InterPro" id="IPR023213">
    <property type="entry name" value="CAT-like_dom_sf"/>
</dbReference>
<comment type="cofactor">
    <cofactor evidence="1">
        <name>pantetheine 4'-phosphate</name>
        <dbReference type="ChEBI" id="CHEBI:47942"/>
    </cofactor>
</comment>
<dbReference type="InterPro" id="IPR020845">
    <property type="entry name" value="AMP-binding_CS"/>
</dbReference>
<dbReference type="Proteomes" id="UP000067711">
    <property type="component" value="Chromosome 2"/>
</dbReference>
<dbReference type="SUPFAM" id="SSF47336">
    <property type="entry name" value="ACP-like"/>
    <property type="match status" value="6"/>
</dbReference>
<dbReference type="PANTHER" id="PTHR45527:SF1">
    <property type="entry name" value="FATTY ACID SYNTHASE"/>
    <property type="match status" value="1"/>
</dbReference>
<evidence type="ECO:0000256" key="8">
    <source>
        <dbReference type="SAM" id="MobiDB-lite"/>
    </source>
</evidence>
<dbReference type="Pfam" id="PF00501">
    <property type="entry name" value="AMP-binding"/>
    <property type="match status" value="6"/>
</dbReference>
<dbReference type="InterPro" id="IPR010071">
    <property type="entry name" value="AA_adenyl_dom"/>
</dbReference>
<dbReference type="InterPro" id="IPR025110">
    <property type="entry name" value="AMP-bd_C"/>
</dbReference>
<dbReference type="NCBIfam" id="NF003417">
    <property type="entry name" value="PRK04813.1"/>
    <property type="match status" value="7"/>
</dbReference>
<evidence type="ECO:0000313" key="10">
    <source>
        <dbReference type="EMBL" id="AOJ07153.1"/>
    </source>
</evidence>
<protein>
    <submittedName>
        <fullName evidence="10">Non-ribosomal peptide synthetase</fullName>
    </submittedName>
</protein>
<dbReference type="CDD" id="cd05931">
    <property type="entry name" value="FAAL"/>
    <property type="match status" value="1"/>
</dbReference>
<keyword evidence="6" id="KW-0276">Fatty acid metabolism</keyword>
<dbReference type="RefSeq" id="WP_066492977.1">
    <property type="nucleotide sequence ID" value="NZ_CP013388.1"/>
</dbReference>
<dbReference type="Gene3D" id="3.40.50.980">
    <property type="match status" value="4"/>
</dbReference>
<evidence type="ECO:0000256" key="2">
    <source>
        <dbReference type="ARBA" id="ARBA00006432"/>
    </source>
</evidence>
<keyword evidence="3" id="KW-0596">Phosphopantetheine</keyword>
<keyword evidence="4" id="KW-0597">Phosphoprotein</keyword>
<dbReference type="GO" id="GO:0044550">
    <property type="term" value="P:secondary metabolite biosynthetic process"/>
    <property type="evidence" value="ECO:0007669"/>
    <property type="project" value="TreeGrafter"/>
</dbReference>
<proteinExistence type="inferred from homology"/>
<dbReference type="CDD" id="cd19531">
    <property type="entry name" value="LCL_NRPS-like"/>
    <property type="match status" value="4"/>
</dbReference>
<keyword evidence="7" id="KW-0443">Lipid metabolism</keyword>
<feature type="domain" description="Carrier" evidence="9">
    <location>
        <begin position="1739"/>
        <end position="1814"/>
    </location>
</feature>
<evidence type="ECO:0000259" key="9">
    <source>
        <dbReference type="PROSITE" id="PS50075"/>
    </source>
</evidence>
<dbReference type="Pfam" id="PF13193">
    <property type="entry name" value="AMP-binding_C"/>
    <property type="match status" value="4"/>
</dbReference>
<dbReference type="Gene3D" id="3.40.50.12780">
    <property type="entry name" value="N-terminal domain of ligase-like"/>
    <property type="match status" value="4"/>
</dbReference>
<feature type="domain" description="Carrier" evidence="9">
    <location>
        <begin position="593"/>
        <end position="670"/>
    </location>
</feature>
<dbReference type="PROSITE" id="PS00455">
    <property type="entry name" value="AMP_BINDING"/>
    <property type="match status" value="5"/>
</dbReference>
<dbReference type="FunFam" id="1.10.1200.10:FF:000005">
    <property type="entry name" value="Nonribosomal peptide synthetase 1"/>
    <property type="match status" value="1"/>
</dbReference>
<gene>
    <name evidence="10" type="ORF">WS71_07385</name>
</gene>
<evidence type="ECO:0000256" key="3">
    <source>
        <dbReference type="ARBA" id="ARBA00022450"/>
    </source>
</evidence>
<feature type="domain" description="Carrier" evidence="9">
    <location>
        <begin position="4984"/>
        <end position="5059"/>
    </location>
</feature>
<dbReference type="Pfam" id="PF00550">
    <property type="entry name" value="PP-binding"/>
    <property type="match status" value="6"/>
</dbReference>
<dbReference type="PANTHER" id="PTHR45527">
    <property type="entry name" value="NONRIBOSOMAL PEPTIDE SYNTHETASE"/>
    <property type="match status" value="1"/>
</dbReference>
<dbReference type="GO" id="GO:0043041">
    <property type="term" value="P:amino acid activation for nonribosomal peptide biosynthetic process"/>
    <property type="evidence" value="ECO:0007669"/>
    <property type="project" value="TreeGrafter"/>
</dbReference>
<sequence length="6300" mass="676747">MTAFENFVDLCTHRAAANGDALAYRYMSPHDEDRALSFGALDLAARRIAARLAASGAPGDRVLIVCPQSLDYVTAFFGCLYGGFIAVPAYAPRNNHHFERLSKIIEDAQPRVVMLCRKQYASVHAFIEQNPPLRAVELVVVDALDDVDPAGCRPHAAARDDVAFLQYTSGSTGQAKGIMVSHGNLLENEEMIRTTCGNTPDSRAVFWLPLFHDMGLMTLLQGVYVGYPTYLMAPMDFLANPLRWLQAVSRLRATLTVAPNFAWQLCVEKIAPEQLDGLDLSSVTAAVNGSEPISVRTLDSFVARFGACGFRREAFRPSYGLAEATLLVAGSSGHAPSGVIEETMMSSAGRRTVFQRVGCGRPAAGCEVAIVDRDTRAVRRDGEVGEIWVKGPHVAQGYWNHPEQTAQTFGNHTADGAGPYLATGDLGFLHDGALVVTGRCKDVIILRGDNYYPSDLEATATAAHPALVPDGAAAFTLAGDDAGPDDAATQALAVVAEVRRNTPAAQFAEIAAAIVERISAGYGLALERLVLIKERSIPKTSSGKVQRGAVRAELDDGQLKALHDVRPGETGVRVAAQPFAELHAMLAAARGDGFARIVEGFVLSQFAEIMKTPFYALDLTRPVAALGLDSLALVNVQHRLGAALKIDAPAELLFGDATLGELAVQIGALAQGAWAESAGSAGAMAALDEAARAAPASSEAAAAAAAAAAPSGAAAAGFESTSAVACWDATPGQAALWLIQQADRESRDYNEGFVAAVDGAFDPERFMLALARLAARHDALRVTFAEIDGRPVAREADALQQSTVRCADDAAALQAARDALAAPFDLSRATWRAVLAQGPGATYVALALHHAVVDMWSFDILIAELKQRYDALARGADVSLAAPGGYREFAAWQRGWLNSPEAAGHAAYWRDRLRGMPARSAFPSTSTSTSISTPAPAAGVGARAHRFAIDARTMDAVRTLAQRHGLTTYHVLFAAGALLLGRYAGQRDVVVGMPAHGRPRAADARTIGYFANVLPIRVALDDRKPLADWLHDVKDAIVGGLRHQALPLPVLTEALALERGAQDGALVQTVISLLAPSAARADACASDHAADAGDRLSPFALGDAGGRLALGGATLTSCESRHDRAPFDIAFTLIDDGGELAASIGYRADRHSAAMIERLAANYRCVLETLAHAAPARLGDVPHVSAAERALLRRSLTHRALAQGAAAGGDGDSVVDRFRRTAARQPDAIALAGTARTLTYGELARASDALGHVLLDNGVAPGDRVVVAAGDRATQTRLALATLKAGAAYVPVDLANPPERLAYLLNDCGAKRVLTTRRDRPSLPATGAEIVCVDELDDATLERHASRPLPRIAFSAGQPAYCIYTSGSTGQPKGVLVTHGGLANLVDWHVDAFALDTGARAAMLAGPGFDAAVWEIWPALCAGASLAAPAPDARHDVAELARWLDAHAISHCFMPTPLAEAFIAAAARPRALRFLLTGGDQLKARGRADDGFRLINAYGPTENTVVTTSGAVEPARGDDAHDRLAPLPDIGTPIRGQSLHILDAQLRPTPLGVSGELYVSGAGLALGYLNRPALTAERFVPVPDADASGVDSPGVDSPGMDVPGVDSPGARMYATGDIVRLDESGRLHFVGRADDQVQIRGFRVEPGEVEAALAAHPGVAQCKVIAFEREPSGKLLAAYVAGDPSLTEAALRAFVDGRLPSYMRPAAFVIVDALPLDANGKISRRALPSPTLEAGDETVFADPVEQTVASVYRDVLGCGPVRADDDFFALGGHSLLVARVASGIRARLGITVSIADLFAHSKVAALAAHLRGEAAAPIQSPERLTRAGRPARAPLSPAQQRMWLLQALEPDSADYHVCGALRVRGALDLDRLAAALTQTVARHEALRTCFPKHDGEACQVVLPPAPVDVERLSVDVGGASPAARDAAVQARIDAWEARRFDLETGPLFRAAYLPLADDDGYLLLNLHHIVADGRSIAILLDDIAARYAGLHAGTAGAESPDAPDAPDYADYCVWSRSEAAREREAASLPFWRMQLAGELPAGIAALRTTRAGAAHDAHNTQDVPGARSGDEVSGTLPAELAENIRDAAARWGVTESTVYLAAYGLLVAKFGGDADVLIGIAYAGRDLPDTADMIGMFVNVLPIRVEVGDADAFEQQVRGWRDACVGAFRHAHVSYERMVELAGGDRRDGAGELVKTMFDFEERGLLPRAFGDAQLGVERRPDRSAKFDLTLRCSPDANARMRIAMNFRRAVLSVERAQSLLDAYRLILEQVLQTPDLTPARTRLVGDAQADALLRLGAGPAAPWSGAPVHRQIERIAHADPNALAIAGEDGARIGYSVLNAVANRLARRLQALGVAPRDAVALCMRPGPSFALAALAVLKLGAAYVPIDPRYPDPRKLRIVADSGARLVVTEPDAAPAQTPDAAVLVWWDALAVEAATLPDGDLGIETAPDDLAYIVYTSGTTGAPKGVEIPHRGLANLCQWHARAYGLHDAPRSIRASQTAGIGFDAAVWEIWPYLCTGASVWFAPDAARQSSRRLEDWLTAQRITHCFVATPLAHAVLADGWLGSPSLAYLLTGGERLTRRAPAGARYRLFNHYGPSENSVVATAGEVAQGAGGEPPSIGAALDNVRIYVLDRHGQLAPRGVPGELYIGGASLMRGYRSNDALTRARLVADPFAGAPDARMYRTGDLVCWNDAGELDYVGRADNQVKIRGHRIEPSEILHAVKSDAGVYDAVVTTVDHPQAGPQLVAYVVFAPAVRADANTAGAPDRAARVKRAVAAQLPAFMVPAHVVELDALPLTSNGKVDYAALPAPHAANANANAPRTPLRTATERTLADIWGELLGEPVDDAHANFFALGGHSLLAARAVALAETRLAREIALKDFFAAEDLAALARALDAAGVHVGIPAAPAGAPIPLSPYQQRLWLVQAFDRGSVDYNVVGALRVTGALDPARFRAAVSAVVERHAILRTRIVDTEDGPRQHAPDSDAREADLLQMNLTGNPPSMQDGFVRDYLARMAVEPFDLATGPLFKLVLIQTAADSAVLAVSFHHIVVDAWSANVFLRDLLECYAAQRAQRSPRLAPLPIRYQDYSVWAQRELASSEDALRAFWRDYLRGLPAHAPLPVARHGADAGARAGRRLSIAWPADTLARLKALARREQASLYEVLITAYFAWLHRLSGQGDLVVGMPYNDRGRAELENLVGFFVNVLPVRARVRPHLSYAALLRQVRDDLRRVYRHHALPFDRIAEQCTDATGSLFQTMFDLQAEPLAHDARAADGDSDSDGLRAELLDGAPEAPVADLTVTFREAADGLTLSCVYAADRFDAPAVERWLDNFRALLDSVATDADEAVGRLAFLTANEQAIVDRLRNAAPVDHRDVLAEAGGATGPALLHRLVDRWATVAPANPALVSPGQTLSFAALARQTDRLAGILWEAGVRPGMVVGVEAAHSVDAVLGVIATIKAGAICFPVDVRLPPDRLDAVITDSGCRHVLASAGVSLGRFDGMRLALDGAAWRTRDAAAPAAGATPDHAVFLTYTSGTTGAPKASVLHHRGIVNYIGTLVERFGYTRGDRAMLFAPLTFDASLEEIFTPLCAGASLYVGDENVKRSVPALVDTCRAQRISVLTLPTAYWRVLSEHLAAGGGAAELGAVRLVSIGGEKVTLEAIRQWHRATAGRIALYNIYGPSECSIGSIVDRIDVERALEDGEVYLHRPVANAHLHVLDACLNPVPADMPGELCIGGVGVAHGYHGRPALSAQRFVADPFAAVPGARLYRSGDLVRYDLEGRLHYLGRTDFQVKVDGIRVEPEEIQAVLESHPEVAQAVVLAGEARHARNPLIGYVILDKAPAGARAATGTDGAAFVDFLRARLPAHMVPAQVVVMDAFPLTTNQKVDRRALLLAANDSVVAAPALSATETALLALWHELLGDGTFGVDDNFFSLGGSSLLAIRINSRVEAMYAVRLPVAALFDCPTVRALAVLVERLRASRDAAPDEAAQPIERIERIDARATPLSGAQYRLWYLHQRDPDSTAYHLPDLLKLAGPLDAAALRTALARTLDEHESLRTTFVVEGETPMQVVAAQAEPRLDVHDLSALAPDARDAELDALVRRALDTPFDLERGPLATFALVKRAHDEHVLLSVFHHIIIDGWSAGLFQRSLARHYNAARGGRAPAQAAAGASPRALQYRDFAAWHRRVLDGGERERQLDYWLAQLDGTLPVLQLPTDFNRPPQASGGGEAFSFELDAALAARLQAVAQRHHVSMFMLLLAAYAALLARYARQDDLLIGVPALGRTRPEFESVVGFFVNTLVIRVRANPSTTFASLLEHVRATCLDAFDHQDVALEEIAAGVNARRERDGSGLFQTMFSYQEADALEPAAFDGLAATSVEPEHRTAKFDLYLATWAQDGRLHGGFEFSTDLFEAATVRRMADHYRNLLGGVAAHPDGALRALPLLGDEERAYQVRTLNQASLPLPDGVYVRDLFARQAALHPARVAATCGDASLTYGELDRATDRVARNLLVAGARGEDLVGLLVGRNLDYLVAMLGVLKAGVAFTPMNPDDPAHKLDRIAELGNVRYVVHDAASAERAHALATQAARIALDALLREPAAAIDFLPLAPSSLAYVIYTSGSTGQPKGAMIEQRGMLNHLLAKIDDLAIGADDVVAEMAVTTFDVSIWQYLVALLAGGRTAVMPGDAAWDPQQLLAQLDAGGVTVFESVPSHMKILIDELEARPGHHRLDRVRVYVSNAEALTPALCARWFACAPHIPVVNTYGATECSDDTSHLWIREPMSTAFPYVPIQGTLPNLTTYLLDERLEPVPVGVTGEVYIGGVGVGRGYLGDPVRTARAFVPDPFSPEPGRRLYKTGDLARYRLGGTLEFLGREDFQVKIRGQRVEIGEVEKAIGDHDNVRQAVVVAARDGKDRLYLLGYVIPHRHPAPTVPELRAFVAGRVAGYMVPASFVLMDEFPLNANGKVDRKRLPKPADQDVFRRHEHVAPATQTEARLAELWRELLDVDEIGALDSFFELGGHSLLAAELTLRVRTLFGVALPLRTLFQSPQLRDVAAALDALRASADTAGPARVERLPARAHYELAPCQVPEWYAYQMDPTSPVYNISVADLFFTGKLNRDAFVAAWRTILDRHDVLRVKFDYRDGMPIQIVDPAIDIRADDVFLDRTTLAGADAIDEANRLGARFGTAPFDFANGPLFRLHVARYAGDFHQLIFVVHHIIWDETSLINLMLELSELYNAHAAGRAPNVPAIEAGYFDYVQWMHQQLRSGAFDEHKRYWLDMYRTLPPPLDLPTDRPRPNLMSYRGDALRTWLPRGVVRKIEAYLKQHDVTLFMLQLAILDCYLSRISGQRDFVIGCPIAGRADERLKPLLGLFATPMPIRCTIDETMTFGELLAQVSQRTLEAFEHYHYPSNQVIEQLQHEKDLSRPKLFSIMYGVQNNKSDLMGRLKFDGLALSLENVVDTENKSSRFDLNFVVDQFGSDIMFSCIYNADLFDASTVEQMLDNMTALMDQVLDDPDRPLHRYTMVGANGNPPAVLHGPRVDYDGTATMHALMAEQAARTPAGTALVAEGVEYDYETLNRQANRLAHYLLSLGVASGDSVAVMLRPSFEMIVALYAILKVGGAFVLIGPQYPQKRVDAILRNAGARWALTHSGHRRAFAAFQYDVVCVDDVMGALGGYSDRNPPPVDPRQLAYILHTSGSTGVPKGIEIEHRGVVSMLADLQGTYRLDASDRVLFHTPFTFDVFIQDVFWPLASGARVVVMGDDALKSAHGFAEVIEREQVTLAQFVPAMLETLVDARERGEIAGLASLRQVICGAAALYRGLAERFARAFDCRLANHYGPTEVTVDASRFDCGEPFAGDTVPIGRPVGNASLHVLDAHLQPVPRGVIGEICVASPGLARRYLNDGEGTARAFVEVVVDGAPLRLYRTGDLGHCDRAGVVHFHGRADKQLKIRGNRVELDEIGSALRGHPAIAAAALQYREDAAHGGRLVAYVEQTATNHQVTAGPGGAPQYGFTLEQRPELAVAALASVPDGSDNPDDSASELARRFPACQLVVTDGASAVTAFCQAVPLRIEATAGGDAQSAEPALGRDAALRLAFAQQDDGVEPNALYVLDDAAADAPATSPAARAARLAQWRRLAAALGLARLLFASAGGGAAAEQADASGRDVAPHAYLTRDAVRAWLRQSLPDYMIPDQVHFIPAIPLTDSGKVDARSLPVIEVDERPGRQAASTALQRELIDVWARLLQVEQIGVTDDFFVLGGQSLKAIEMVAEVGRRYGVKIQLRQFYENPTIRYLEALLTERA</sequence>
<dbReference type="InterPro" id="IPR000873">
    <property type="entry name" value="AMP-dep_synth/lig_dom"/>
</dbReference>
<dbReference type="SUPFAM" id="SSF52777">
    <property type="entry name" value="CoA-dependent acyltransferases"/>
    <property type="match status" value="10"/>
</dbReference>
<dbReference type="InterPro" id="IPR040097">
    <property type="entry name" value="FAAL/FAAC"/>
</dbReference>
<feature type="domain" description="Carrier" evidence="9">
    <location>
        <begin position="3904"/>
        <end position="3979"/>
    </location>
</feature>
<keyword evidence="5" id="KW-0479">Metal-binding</keyword>
<dbReference type="Gene3D" id="3.30.300.30">
    <property type="match status" value="7"/>
</dbReference>
<dbReference type="SMART" id="SM00823">
    <property type="entry name" value="PKS_PP"/>
    <property type="match status" value="6"/>
</dbReference>
<dbReference type="GO" id="GO:0071766">
    <property type="term" value="P:Actinobacterium-type cell wall biogenesis"/>
    <property type="evidence" value="ECO:0007669"/>
    <property type="project" value="UniProtKB-ARBA"/>
</dbReference>
<evidence type="ECO:0000256" key="5">
    <source>
        <dbReference type="ARBA" id="ARBA00022723"/>
    </source>
</evidence>
<dbReference type="NCBIfam" id="TIGR01733">
    <property type="entry name" value="AA-adenyl-dom"/>
    <property type="match status" value="5"/>
</dbReference>
<accession>A0A1B4FU05</accession>
<dbReference type="Gene3D" id="3.30.559.30">
    <property type="entry name" value="Nonribosomal peptide synthetase, condensation domain"/>
    <property type="match status" value="5"/>
</dbReference>
<dbReference type="GO" id="GO:0005737">
    <property type="term" value="C:cytoplasm"/>
    <property type="evidence" value="ECO:0007669"/>
    <property type="project" value="TreeGrafter"/>
</dbReference>
<dbReference type="GO" id="GO:0003824">
    <property type="term" value="F:catalytic activity"/>
    <property type="evidence" value="ECO:0007669"/>
    <property type="project" value="InterPro"/>
</dbReference>